<dbReference type="PANTHER" id="PTHR10434:SF64">
    <property type="entry name" value="1-ACYL-SN-GLYCEROL-3-PHOSPHATE ACYLTRANSFERASE-RELATED"/>
    <property type="match status" value="1"/>
</dbReference>
<dbReference type="SUPFAM" id="SSF69593">
    <property type="entry name" value="Glycerol-3-phosphate (1)-acyltransferase"/>
    <property type="match status" value="1"/>
</dbReference>
<dbReference type="PANTHER" id="PTHR10434">
    <property type="entry name" value="1-ACYL-SN-GLYCEROL-3-PHOSPHATE ACYLTRANSFERASE"/>
    <property type="match status" value="1"/>
</dbReference>
<evidence type="ECO:0000256" key="2">
    <source>
        <dbReference type="ARBA" id="ARBA00022516"/>
    </source>
</evidence>
<dbReference type="InterPro" id="IPR002123">
    <property type="entry name" value="Plipid/glycerol_acylTrfase"/>
</dbReference>
<feature type="transmembrane region" description="Helical" evidence="6">
    <location>
        <begin position="28"/>
        <end position="52"/>
    </location>
</feature>
<evidence type="ECO:0000313" key="8">
    <source>
        <dbReference type="EMBL" id="SDD77127.1"/>
    </source>
</evidence>
<keyword evidence="6" id="KW-0812">Transmembrane</keyword>
<dbReference type="Pfam" id="PF01553">
    <property type="entry name" value="Acyltransferase"/>
    <property type="match status" value="1"/>
</dbReference>
<comment type="pathway">
    <text evidence="1">Lipid metabolism.</text>
</comment>
<evidence type="ECO:0000256" key="3">
    <source>
        <dbReference type="ARBA" id="ARBA00022679"/>
    </source>
</evidence>
<evidence type="ECO:0000256" key="4">
    <source>
        <dbReference type="ARBA" id="ARBA00023098"/>
    </source>
</evidence>
<keyword evidence="6" id="KW-1133">Transmembrane helix</keyword>
<dbReference type="EMBL" id="FNAB01000006">
    <property type="protein sequence ID" value="SDD77127.1"/>
    <property type="molecule type" value="Genomic_DNA"/>
</dbReference>
<feature type="domain" description="Phospholipid/glycerol acyltransferase" evidence="7">
    <location>
        <begin position="93"/>
        <end position="205"/>
    </location>
</feature>
<dbReference type="CDD" id="cd07989">
    <property type="entry name" value="LPLAT_AGPAT-like"/>
    <property type="match status" value="1"/>
</dbReference>
<name>A0A1G6XIJ4_9NOCA</name>
<evidence type="ECO:0000256" key="1">
    <source>
        <dbReference type="ARBA" id="ARBA00005189"/>
    </source>
</evidence>
<accession>A0A1G6XIJ4</accession>
<dbReference type="Proteomes" id="UP000199417">
    <property type="component" value="Unassembled WGS sequence"/>
</dbReference>
<evidence type="ECO:0000256" key="5">
    <source>
        <dbReference type="ARBA" id="ARBA00023315"/>
    </source>
</evidence>
<dbReference type="STRING" id="168276.SAMN05444580_106208"/>
<dbReference type="RefSeq" id="WP_245709359.1">
    <property type="nucleotide sequence ID" value="NZ_FNAB01000006.1"/>
</dbReference>
<keyword evidence="3 8" id="KW-0808">Transferase</keyword>
<evidence type="ECO:0000256" key="6">
    <source>
        <dbReference type="SAM" id="Phobius"/>
    </source>
</evidence>
<reference evidence="8 9" key="1">
    <citation type="submission" date="2016-10" db="EMBL/GenBank/DDBJ databases">
        <authorList>
            <person name="de Groot N.N."/>
        </authorList>
    </citation>
    <scope>NUCLEOTIDE SEQUENCE [LARGE SCALE GENOMIC DNA]</scope>
    <source>
        <strain evidence="8 9">JCM 11308</strain>
    </source>
</reference>
<proteinExistence type="predicted"/>
<dbReference type="GO" id="GO:0006654">
    <property type="term" value="P:phosphatidic acid biosynthetic process"/>
    <property type="evidence" value="ECO:0007669"/>
    <property type="project" value="TreeGrafter"/>
</dbReference>
<keyword evidence="2" id="KW-0444">Lipid biosynthesis</keyword>
<dbReference type="GO" id="GO:0003841">
    <property type="term" value="F:1-acylglycerol-3-phosphate O-acyltransferase activity"/>
    <property type="evidence" value="ECO:0007669"/>
    <property type="project" value="TreeGrafter"/>
</dbReference>
<keyword evidence="6" id="KW-0472">Membrane</keyword>
<dbReference type="AlphaFoldDB" id="A0A1G6XIJ4"/>
<organism evidence="8 9">
    <name type="scientific">Rhodococcus tukisamuensis</name>
    <dbReference type="NCBI Taxonomy" id="168276"/>
    <lineage>
        <taxon>Bacteria</taxon>
        <taxon>Bacillati</taxon>
        <taxon>Actinomycetota</taxon>
        <taxon>Actinomycetes</taxon>
        <taxon>Mycobacteriales</taxon>
        <taxon>Nocardiaceae</taxon>
        <taxon>Rhodococcus</taxon>
    </lineage>
</organism>
<sequence length="289" mass="30930">MSHPWLPTSPCGDGCLPGRVRRAGPARVVARCALLTALALALPVLLVAGGVLPRTPRQRLQCGFARAVLRGLGLRLQVRDDRTAPAVEEGRGTLVVAGHVSWTDVLVLTALGPADFVARADLLQWPLLGRLAGRMRVIPIERERLGELRGAVDEAAERLRTGGRVVAFPEATTWCGRAYGGLRPAMFQSAIDADALVQPVGIRYCGGDGELDTTVCFVGEQTLVASLRRILGTRRVLVRVRLAPTQEPGECRRDLAARCDREVRTFADADAAAGILLERGLAGRQSVAA</sequence>
<dbReference type="SMART" id="SM00563">
    <property type="entry name" value="PlsC"/>
    <property type="match status" value="1"/>
</dbReference>
<keyword evidence="4" id="KW-0443">Lipid metabolism</keyword>
<keyword evidence="5 8" id="KW-0012">Acyltransferase</keyword>
<protein>
    <submittedName>
        <fullName evidence="8">1-acyl-sn-glycerol-3-phosphate acyltransferases</fullName>
    </submittedName>
</protein>
<keyword evidence="9" id="KW-1185">Reference proteome</keyword>
<evidence type="ECO:0000259" key="7">
    <source>
        <dbReference type="SMART" id="SM00563"/>
    </source>
</evidence>
<evidence type="ECO:0000313" key="9">
    <source>
        <dbReference type="Proteomes" id="UP000199417"/>
    </source>
</evidence>
<gene>
    <name evidence="8" type="ORF">SAMN05444580_106208</name>
</gene>